<dbReference type="CDD" id="cd19120">
    <property type="entry name" value="AKR_AKR3C2-3"/>
    <property type="match status" value="1"/>
</dbReference>
<dbReference type="InterPro" id="IPR044494">
    <property type="entry name" value="AKR3C2/3"/>
</dbReference>
<dbReference type="EMBL" id="KN817524">
    <property type="protein sequence ID" value="KJA27472.1"/>
    <property type="molecule type" value="Genomic_DNA"/>
</dbReference>
<evidence type="ECO:0000256" key="3">
    <source>
        <dbReference type="ARBA" id="ARBA00023002"/>
    </source>
</evidence>
<dbReference type="InterPro" id="IPR018170">
    <property type="entry name" value="Aldo/ket_reductase_CS"/>
</dbReference>
<keyword evidence="2" id="KW-0521">NADP</keyword>
<dbReference type="GO" id="GO:0016616">
    <property type="term" value="F:oxidoreductase activity, acting on the CH-OH group of donors, NAD or NADP as acceptor"/>
    <property type="evidence" value="ECO:0007669"/>
    <property type="project" value="UniProtKB-ARBA"/>
</dbReference>
<sequence>MSKHFILNTGAQIPAIGFGTGTALFKKDATALVRLAIENGITHLDGAQMYDNEGTLGAGVKASGKPRSELFITTKIFTLAPGQTITESLKASLARFGFDYVDLFLIHDPTKAPAGELGKWWAGMEEVYHAGLAKAIGVSNFQVEHINEILQTAKVVPAANQIEFHPYVWKAAEPIVKLCKEKGILIESYGGLTPIVRAPGGPLDPVLENIRSRLEKTDGIPVSAGQVLSKWILQKDAVVVTTSTKAERIQEFLVVENVSDLTQEELQAIDDAGSKLHKRVFMHHAFKD</sequence>
<dbReference type="PIRSF" id="PIRSF000097">
    <property type="entry name" value="AKR"/>
    <property type="match status" value="1"/>
</dbReference>
<evidence type="ECO:0000256" key="5">
    <source>
        <dbReference type="PIRSR" id="PIRSR000097-2"/>
    </source>
</evidence>
<evidence type="ECO:0000256" key="2">
    <source>
        <dbReference type="ARBA" id="ARBA00022857"/>
    </source>
</evidence>
<dbReference type="OrthoDB" id="416253at2759"/>
<evidence type="ECO:0000313" key="8">
    <source>
        <dbReference type="EMBL" id="KJA27472.1"/>
    </source>
</evidence>
<dbReference type="Gene3D" id="3.20.20.100">
    <property type="entry name" value="NADP-dependent oxidoreductase domain"/>
    <property type="match status" value="1"/>
</dbReference>
<protein>
    <recommendedName>
        <fullName evidence="7">NADP-dependent oxidoreductase domain-containing protein</fullName>
    </recommendedName>
</protein>
<dbReference type="STRING" id="945553.A0A0D2LIK4"/>
<evidence type="ECO:0000259" key="7">
    <source>
        <dbReference type="Pfam" id="PF00248"/>
    </source>
</evidence>
<dbReference type="OMA" id="IPEDMFV"/>
<dbReference type="PANTHER" id="PTHR43827">
    <property type="entry name" value="2,5-DIKETO-D-GLUCONIC ACID REDUCTASE"/>
    <property type="match status" value="1"/>
</dbReference>
<dbReference type="PROSITE" id="PS00062">
    <property type="entry name" value="ALDOKETO_REDUCTASE_2"/>
    <property type="match status" value="1"/>
</dbReference>
<dbReference type="Pfam" id="PF00248">
    <property type="entry name" value="Aldo_ket_red"/>
    <property type="match status" value="1"/>
</dbReference>
<reference evidence="9" key="1">
    <citation type="submission" date="2014-04" db="EMBL/GenBank/DDBJ databases">
        <title>Evolutionary Origins and Diversification of the Mycorrhizal Mutualists.</title>
        <authorList>
            <consortium name="DOE Joint Genome Institute"/>
            <consortium name="Mycorrhizal Genomics Consortium"/>
            <person name="Kohler A."/>
            <person name="Kuo A."/>
            <person name="Nagy L.G."/>
            <person name="Floudas D."/>
            <person name="Copeland A."/>
            <person name="Barry K.W."/>
            <person name="Cichocki N."/>
            <person name="Veneault-Fourrey C."/>
            <person name="LaButti K."/>
            <person name="Lindquist E.A."/>
            <person name="Lipzen A."/>
            <person name="Lundell T."/>
            <person name="Morin E."/>
            <person name="Murat C."/>
            <person name="Riley R."/>
            <person name="Ohm R."/>
            <person name="Sun H."/>
            <person name="Tunlid A."/>
            <person name="Henrissat B."/>
            <person name="Grigoriev I.V."/>
            <person name="Hibbett D.S."/>
            <person name="Martin F."/>
        </authorList>
    </citation>
    <scope>NUCLEOTIDE SEQUENCE [LARGE SCALE GENOMIC DNA]</scope>
    <source>
        <strain evidence="9">FD-334 SS-4</strain>
    </source>
</reference>
<gene>
    <name evidence="8" type="ORF">HYPSUDRAFT_74938</name>
</gene>
<evidence type="ECO:0000256" key="4">
    <source>
        <dbReference type="PIRSR" id="PIRSR000097-1"/>
    </source>
</evidence>
<dbReference type="PRINTS" id="PR00069">
    <property type="entry name" value="ALDKETRDTASE"/>
</dbReference>
<evidence type="ECO:0000256" key="1">
    <source>
        <dbReference type="ARBA" id="ARBA00007905"/>
    </source>
</evidence>
<proteinExistence type="inferred from homology"/>
<keyword evidence="3" id="KW-0560">Oxidoreductase</keyword>
<accession>A0A0D2LIK4</accession>
<feature type="domain" description="NADP-dependent oxidoreductase" evidence="7">
    <location>
        <begin position="17"/>
        <end position="189"/>
    </location>
</feature>
<dbReference type="Proteomes" id="UP000054270">
    <property type="component" value="Unassembled WGS sequence"/>
</dbReference>
<organism evidence="8 9">
    <name type="scientific">Hypholoma sublateritium (strain FD-334 SS-4)</name>
    <dbReference type="NCBI Taxonomy" id="945553"/>
    <lineage>
        <taxon>Eukaryota</taxon>
        <taxon>Fungi</taxon>
        <taxon>Dikarya</taxon>
        <taxon>Basidiomycota</taxon>
        <taxon>Agaricomycotina</taxon>
        <taxon>Agaricomycetes</taxon>
        <taxon>Agaricomycetidae</taxon>
        <taxon>Agaricales</taxon>
        <taxon>Agaricineae</taxon>
        <taxon>Strophariaceae</taxon>
        <taxon>Hypholoma</taxon>
    </lineage>
</organism>
<feature type="active site" description="Proton donor" evidence="4">
    <location>
        <position position="50"/>
    </location>
</feature>
<dbReference type="InterPro" id="IPR036812">
    <property type="entry name" value="NAD(P)_OxRdtase_dom_sf"/>
</dbReference>
<dbReference type="AlphaFoldDB" id="A0A0D2LIK4"/>
<dbReference type="GO" id="GO:0016652">
    <property type="term" value="F:oxidoreductase activity, acting on NAD(P)H as acceptor"/>
    <property type="evidence" value="ECO:0007669"/>
    <property type="project" value="InterPro"/>
</dbReference>
<feature type="binding site" evidence="5">
    <location>
        <position position="107"/>
    </location>
    <ligand>
        <name>substrate</name>
    </ligand>
</feature>
<name>A0A0D2LIK4_HYPSF</name>
<keyword evidence="9" id="KW-1185">Reference proteome</keyword>
<comment type="similarity">
    <text evidence="1">Belongs to the aldo/keto reductase family.</text>
</comment>
<evidence type="ECO:0000313" key="9">
    <source>
        <dbReference type="Proteomes" id="UP000054270"/>
    </source>
</evidence>
<dbReference type="PANTHER" id="PTHR43827:SF3">
    <property type="entry name" value="NADP-DEPENDENT OXIDOREDUCTASE DOMAIN-CONTAINING PROTEIN"/>
    <property type="match status" value="1"/>
</dbReference>
<dbReference type="InterPro" id="IPR020471">
    <property type="entry name" value="AKR"/>
</dbReference>
<dbReference type="SUPFAM" id="SSF51430">
    <property type="entry name" value="NAD(P)-linked oxidoreductase"/>
    <property type="match status" value="1"/>
</dbReference>
<dbReference type="InterPro" id="IPR023210">
    <property type="entry name" value="NADP_OxRdtase_dom"/>
</dbReference>
<evidence type="ECO:0000256" key="6">
    <source>
        <dbReference type="PIRSR" id="PIRSR000097-3"/>
    </source>
</evidence>
<feature type="site" description="Lowers pKa of active site Tyr" evidence="6">
    <location>
        <position position="75"/>
    </location>
</feature>